<organism evidence="11 12">
    <name type="scientific">Enterocloster alcoholdehydrogenati</name>
    <dbReference type="NCBI Taxonomy" id="2547410"/>
    <lineage>
        <taxon>Bacteria</taxon>
        <taxon>Bacillati</taxon>
        <taxon>Bacillota</taxon>
        <taxon>Clostridia</taxon>
        <taxon>Lachnospirales</taxon>
        <taxon>Lachnospiraceae</taxon>
        <taxon>Enterocloster</taxon>
    </lineage>
</organism>
<evidence type="ECO:0000256" key="8">
    <source>
        <dbReference type="SAM" id="MobiDB-lite"/>
    </source>
</evidence>
<dbReference type="Proteomes" id="UP001600894">
    <property type="component" value="Unassembled WGS sequence"/>
</dbReference>
<feature type="region of interest" description="Disordered" evidence="8">
    <location>
        <begin position="353"/>
        <end position="433"/>
    </location>
</feature>
<dbReference type="EC" id="5.2.1.8" evidence="7"/>
<name>A0ABQ0B2E6_9FIRM</name>
<dbReference type="Pfam" id="PF05698">
    <property type="entry name" value="Trigger_C"/>
    <property type="match status" value="1"/>
</dbReference>
<dbReference type="InterPro" id="IPR008880">
    <property type="entry name" value="Trigger_fac_C"/>
</dbReference>
<evidence type="ECO:0000256" key="5">
    <source>
        <dbReference type="ARBA" id="ARBA00023235"/>
    </source>
</evidence>
<dbReference type="EMBL" id="BAABXL010000001">
    <property type="protein sequence ID" value="GAA6270440.1"/>
    <property type="molecule type" value="Genomic_DNA"/>
</dbReference>
<evidence type="ECO:0000256" key="1">
    <source>
        <dbReference type="ARBA" id="ARBA00000971"/>
    </source>
</evidence>
<feature type="domain" description="PPIase FKBP-type" evidence="10">
    <location>
        <begin position="80"/>
        <end position="160"/>
    </location>
</feature>
<dbReference type="Gene3D" id="3.10.50.40">
    <property type="match status" value="1"/>
</dbReference>
<keyword evidence="6" id="KW-0131">Cell cycle</keyword>
<feature type="chain" id="PRO_5045472025" description="peptidylprolyl isomerase" evidence="9">
    <location>
        <begin position="20"/>
        <end position="433"/>
    </location>
</feature>
<dbReference type="SUPFAM" id="SSF54534">
    <property type="entry name" value="FKBP-like"/>
    <property type="match status" value="1"/>
</dbReference>
<comment type="subcellular location">
    <subcellularLocation>
        <location evidence="2">Cytoplasm</location>
    </subcellularLocation>
</comment>
<evidence type="ECO:0000256" key="3">
    <source>
        <dbReference type="ARBA" id="ARBA00022618"/>
    </source>
</evidence>
<dbReference type="InterPro" id="IPR037041">
    <property type="entry name" value="Trigger_fac_C_sf"/>
</dbReference>
<feature type="signal peptide" evidence="9">
    <location>
        <begin position="1"/>
        <end position="19"/>
    </location>
</feature>
<keyword evidence="5 7" id="KW-0413">Isomerase</keyword>
<reference evidence="11 12" key="1">
    <citation type="submission" date="2024-04" db="EMBL/GenBank/DDBJ databases">
        <title>Defined microbial consortia suppress multidrug-resistant proinflammatory Enterobacteriaceae via ecological control.</title>
        <authorList>
            <person name="Furuichi M."/>
            <person name="Kawaguchi T."/>
            <person name="Pust M."/>
            <person name="Yasuma K."/>
            <person name="Plichta D."/>
            <person name="Hasegawa N."/>
            <person name="Ohya T."/>
            <person name="Bhattarai S."/>
            <person name="Sasajima S."/>
            <person name="Aoto Y."/>
            <person name="Tuganbaev T."/>
            <person name="Yaginuma M."/>
            <person name="Ueda M."/>
            <person name="Okahashi N."/>
            <person name="Amafuji K."/>
            <person name="Kiridooshi Y."/>
            <person name="Sugita K."/>
            <person name="Strazar M."/>
            <person name="Skelly A."/>
            <person name="Suda W."/>
            <person name="Hattori M."/>
            <person name="Nakamoto N."/>
            <person name="Caballero S."/>
            <person name="Norman J."/>
            <person name="Olle B."/>
            <person name="Tanoue T."/>
            <person name="Arita M."/>
            <person name="Bucci V."/>
            <person name="Atarashi K."/>
            <person name="Xavier R."/>
            <person name="Honda K."/>
        </authorList>
    </citation>
    <scope>NUCLEOTIDE SEQUENCE [LARGE SCALE GENOMIC DNA]</scope>
    <source>
        <strain evidence="12">f13</strain>
    </source>
</reference>
<sequence length="433" mass="46756">MKKIALFCLCSLASMSILAGCSGSADGNVNLGTVTLSEYKGVKINVAAPEVTDEEVDAKIQTALKQNPDLVEVDRAAQDGDTVNIDYTGKKDGETFDGGTARDQDLKLGSGTMIDGFESGLVGAKKGDTKTLDLTFPEDYKEQSLAGKEVVFEVKVNSVKEQQDAQLNDDFVKKVSNDEYQTVDEYKASIRESLLEQKQATAEQQMEEDALQNVVDSSQFKLSRNGLSVRYNQMVKQYTDQAKTYGMTFTQMAQANGMSEPSFKEYIYATVKEAAKRELTVEAIAAKEGLDQLTDEDRELFAQDNGMSKDTLVSMYGQENADEYVLQDKVMRYLAENADNEAENPAAVSERVLETTEAASEEGSEAADTTEAASEESSEAADTTEAASEESSEAAQTTETASEESSEAADTTEAASGESGEAAQTIEVSSQAE</sequence>
<dbReference type="Gene3D" id="1.10.3120.10">
    <property type="entry name" value="Trigger factor, C-terminal domain"/>
    <property type="match status" value="1"/>
</dbReference>
<gene>
    <name evidence="11" type="ORF">F130042H8_35000</name>
</gene>
<dbReference type="SUPFAM" id="SSF109998">
    <property type="entry name" value="Triger factor/SurA peptide-binding domain-like"/>
    <property type="match status" value="1"/>
</dbReference>
<dbReference type="InterPro" id="IPR005215">
    <property type="entry name" value="Trig_fac"/>
</dbReference>
<dbReference type="InterPro" id="IPR001179">
    <property type="entry name" value="PPIase_FKBP_dom"/>
</dbReference>
<keyword evidence="3" id="KW-0132">Cell division</keyword>
<comment type="caution">
    <text evidence="11">The sequence shown here is derived from an EMBL/GenBank/DDBJ whole genome shotgun (WGS) entry which is preliminary data.</text>
</comment>
<evidence type="ECO:0000259" key="10">
    <source>
        <dbReference type="PROSITE" id="PS50059"/>
    </source>
</evidence>
<evidence type="ECO:0000256" key="7">
    <source>
        <dbReference type="PROSITE-ProRule" id="PRU00277"/>
    </source>
</evidence>
<proteinExistence type="predicted"/>
<dbReference type="PROSITE" id="PS50059">
    <property type="entry name" value="FKBP_PPIASE"/>
    <property type="match status" value="1"/>
</dbReference>
<dbReference type="NCBIfam" id="TIGR00115">
    <property type="entry name" value="tig"/>
    <property type="match status" value="1"/>
</dbReference>
<dbReference type="Pfam" id="PF00254">
    <property type="entry name" value="FKBP_C"/>
    <property type="match status" value="1"/>
</dbReference>
<dbReference type="InterPro" id="IPR027304">
    <property type="entry name" value="Trigger_fact/SurA_dom_sf"/>
</dbReference>
<evidence type="ECO:0000313" key="12">
    <source>
        <dbReference type="Proteomes" id="UP001600894"/>
    </source>
</evidence>
<dbReference type="PROSITE" id="PS51257">
    <property type="entry name" value="PROKAR_LIPOPROTEIN"/>
    <property type="match status" value="1"/>
</dbReference>
<evidence type="ECO:0000256" key="2">
    <source>
        <dbReference type="ARBA" id="ARBA00004496"/>
    </source>
</evidence>
<feature type="compositionally biased region" description="Low complexity" evidence="8">
    <location>
        <begin position="408"/>
        <end position="423"/>
    </location>
</feature>
<evidence type="ECO:0000256" key="6">
    <source>
        <dbReference type="ARBA" id="ARBA00023306"/>
    </source>
</evidence>
<evidence type="ECO:0000313" key="11">
    <source>
        <dbReference type="EMBL" id="GAA6270440.1"/>
    </source>
</evidence>
<dbReference type="InterPro" id="IPR046357">
    <property type="entry name" value="PPIase_dom_sf"/>
</dbReference>
<evidence type="ECO:0000256" key="4">
    <source>
        <dbReference type="ARBA" id="ARBA00023110"/>
    </source>
</evidence>
<protein>
    <recommendedName>
        <fullName evidence="7">peptidylprolyl isomerase</fullName>
        <ecNumber evidence="7">5.2.1.8</ecNumber>
    </recommendedName>
</protein>
<dbReference type="RefSeq" id="WP_176254844.1">
    <property type="nucleotide sequence ID" value="NZ_BAABXL010000001.1"/>
</dbReference>
<keyword evidence="4 7" id="KW-0697">Rotamase</keyword>
<accession>A0ABQ0B2E6</accession>
<comment type="catalytic activity">
    <reaction evidence="1 7">
        <text>[protein]-peptidylproline (omega=180) = [protein]-peptidylproline (omega=0)</text>
        <dbReference type="Rhea" id="RHEA:16237"/>
        <dbReference type="Rhea" id="RHEA-COMP:10747"/>
        <dbReference type="Rhea" id="RHEA-COMP:10748"/>
        <dbReference type="ChEBI" id="CHEBI:83833"/>
        <dbReference type="ChEBI" id="CHEBI:83834"/>
        <dbReference type="EC" id="5.2.1.8"/>
    </reaction>
</comment>
<evidence type="ECO:0000256" key="9">
    <source>
        <dbReference type="SAM" id="SignalP"/>
    </source>
</evidence>
<keyword evidence="9" id="KW-0732">Signal</keyword>
<keyword evidence="12" id="KW-1185">Reference proteome</keyword>